<evidence type="ECO:0000256" key="1">
    <source>
        <dbReference type="ARBA" id="ARBA00004123"/>
    </source>
</evidence>
<dbReference type="GO" id="GO:0034080">
    <property type="term" value="P:CENP-A containing chromatin assembly"/>
    <property type="evidence" value="ECO:0007669"/>
    <property type="project" value="TreeGrafter"/>
</dbReference>
<comment type="similarity">
    <text evidence="2">Belongs to the NASP family.</text>
</comment>
<dbReference type="Gene3D" id="1.25.40.10">
    <property type="entry name" value="Tetratricopeptide repeat domain"/>
    <property type="match status" value="1"/>
</dbReference>
<evidence type="ECO:0000313" key="10">
    <source>
        <dbReference type="EMBL" id="KAG0669305.1"/>
    </source>
</evidence>
<evidence type="ECO:0000256" key="4">
    <source>
        <dbReference type="ARBA" id="ARBA00022803"/>
    </source>
</evidence>
<keyword evidence="7" id="KW-0175">Coiled coil</keyword>
<dbReference type="InterPro" id="IPR019544">
    <property type="entry name" value="Tetratricopeptide_SHNi-TPR_dom"/>
</dbReference>
<dbReference type="EMBL" id="PUHR01000044">
    <property type="protein sequence ID" value="KAG0669305.1"/>
    <property type="molecule type" value="Genomic_DNA"/>
</dbReference>
<evidence type="ECO:0000256" key="8">
    <source>
        <dbReference type="SAM" id="MobiDB-lite"/>
    </source>
</evidence>
<organism evidence="10 11">
    <name type="scientific">Maudiozyma exigua</name>
    <name type="common">Yeast</name>
    <name type="synonym">Kazachstania exigua</name>
    <dbReference type="NCBI Taxonomy" id="34358"/>
    <lineage>
        <taxon>Eukaryota</taxon>
        <taxon>Fungi</taxon>
        <taxon>Dikarya</taxon>
        <taxon>Ascomycota</taxon>
        <taxon>Saccharomycotina</taxon>
        <taxon>Saccharomycetes</taxon>
        <taxon>Saccharomycetales</taxon>
        <taxon>Saccharomycetaceae</taxon>
        <taxon>Maudiozyma</taxon>
    </lineage>
</organism>
<dbReference type="InterPro" id="IPR011990">
    <property type="entry name" value="TPR-like_helical_dom_sf"/>
</dbReference>
<keyword evidence="5" id="KW-0539">Nucleus</keyword>
<evidence type="ECO:0000313" key="11">
    <source>
        <dbReference type="Proteomes" id="UP000750334"/>
    </source>
</evidence>
<dbReference type="Proteomes" id="UP000750334">
    <property type="component" value="Unassembled WGS sequence"/>
</dbReference>
<feature type="region of interest" description="Disordered" evidence="8">
    <location>
        <begin position="60"/>
        <end position="101"/>
    </location>
</feature>
<reference evidence="10 11" key="1">
    <citation type="submission" date="2020-11" db="EMBL/GenBank/DDBJ databases">
        <title>Kefir isolates.</title>
        <authorList>
            <person name="Marcisauskas S."/>
            <person name="Kim Y."/>
            <person name="Blasche S."/>
        </authorList>
    </citation>
    <scope>NUCLEOTIDE SEQUENCE [LARGE SCALE GENOMIC DNA]</scope>
    <source>
        <strain evidence="10 11">OG2</strain>
    </source>
</reference>
<dbReference type="Pfam" id="PF10516">
    <property type="entry name" value="SHNi-TPR"/>
    <property type="match status" value="1"/>
</dbReference>
<proteinExistence type="inferred from homology"/>
<dbReference type="OrthoDB" id="4067003at2759"/>
<gene>
    <name evidence="10" type="ORF">C6P45_003904</name>
</gene>
<dbReference type="GO" id="GO:0005654">
    <property type="term" value="C:nucleoplasm"/>
    <property type="evidence" value="ECO:0007669"/>
    <property type="project" value="TreeGrafter"/>
</dbReference>
<feature type="domain" description="Tetratricopeptide SHNi-TPR" evidence="9">
    <location>
        <begin position="140"/>
        <end position="175"/>
    </location>
</feature>
<evidence type="ECO:0000256" key="2">
    <source>
        <dbReference type="ARBA" id="ARBA00008402"/>
    </source>
</evidence>
<dbReference type="SUPFAM" id="SSF48452">
    <property type="entry name" value="TPR-like"/>
    <property type="match status" value="1"/>
</dbReference>
<evidence type="ECO:0000259" key="9">
    <source>
        <dbReference type="Pfam" id="PF10516"/>
    </source>
</evidence>
<feature type="repeat" description="TPR" evidence="6">
    <location>
        <begin position="140"/>
        <end position="173"/>
    </location>
</feature>
<comment type="subcellular location">
    <subcellularLocation>
        <location evidence="1">Nucleus</location>
    </subcellularLocation>
</comment>
<evidence type="ECO:0000256" key="5">
    <source>
        <dbReference type="ARBA" id="ARBA00023242"/>
    </source>
</evidence>
<dbReference type="GO" id="GO:0042393">
    <property type="term" value="F:histone binding"/>
    <property type="evidence" value="ECO:0007669"/>
    <property type="project" value="TreeGrafter"/>
</dbReference>
<dbReference type="AlphaFoldDB" id="A0A9P6WBU1"/>
<evidence type="ECO:0000256" key="3">
    <source>
        <dbReference type="ARBA" id="ARBA00022737"/>
    </source>
</evidence>
<name>A0A9P6WBU1_MAUEX</name>
<protein>
    <recommendedName>
        <fullName evidence="9">Tetratricopeptide SHNi-TPR domain-containing protein</fullName>
    </recommendedName>
</protein>
<feature type="compositionally biased region" description="Acidic residues" evidence="8">
    <location>
        <begin position="67"/>
        <end position="97"/>
    </location>
</feature>
<sequence>MSFGLVSGTETQDVSPEEQVVMDLIKQLSSQYGNDVEISTVKPDELLKLATALYKHGISSNDLLAGGDEDDQEDDDEEEEEEQESEQDETEVNEEDENSKQDLKGFEQFVIGSPFENSLMLLSLIKSLEDDDSLNKLLLSDVYDLAGNNHLELENFEEAIPSYEKALNLLEEHYKDDSTNEDITEGYMKLCEALKWAQDTENYEKYLKKIIRLIELRVDRRKSKDLEKDKARLLELKEDLDDINESQMDIRERHPEFDSVLKRALGQLLSPDEISANSDAVINDLSSIVKKKKPKHK</sequence>
<dbReference type="PANTHER" id="PTHR15081:SF1">
    <property type="entry name" value="NUCLEAR AUTOANTIGENIC SPERM PROTEIN"/>
    <property type="match status" value="1"/>
</dbReference>
<accession>A0A9P6WBU1</accession>
<evidence type="ECO:0000256" key="6">
    <source>
        <dbReference type="PROSITE-ProRule" id="PRU00339"/>
    </source>
</evidence>
<comment type="caution">
    <text evidence="10">The sequence shown here is derived from an EMBL/GenBank/DDBJ whole genome shotgun (WGS) entry which is preliminary data.</text>
</comment>
<dbReference type="InterPro" id="IPR019734">
    <property type="entry name" value="TPR_rpt"/>
</dbReference>
<dbReference type="PANTHER" id="PTHR15081">
    <property type="entry name" value="NUCLEAR AUTOANTIGENIC SPERM PROTEIN NASP -RELATED"/>
    <property type="match status" value="1"/>
</dbReference>
<feature type="coiled-coil region" evidence="7">
    <location>
        <begin position="223"/>
        <end position="253"/>
    </location>
</feature>
<evidence type="ECO:0000256" key="7">
    <source>
        <dbReference type="SAM" id="Coils"/>
    </source>
</evidence>
<dbReference type="InterPro" id="IPR051730">
    <property type="entry name" value="NASP-like"/>
</dbReference>
<dbReference type="GO" id="GO:0006335">
    <property type="term" value="P:DNA replication-dependent chromatin assembly"/>
    <property type="evidence" value="ECO:0007669"/>
    <property type="project" value="TreeGrafter"/>
</dbReference>
<keyword evidence="3" id="KW-0677">Repeat</keyword>
<dbReference type="PROSITE" id="PS50005">
    <property type="entry name" value="TPR"/>
    <property type="match status" value="1"/>
</dbReference>
<keyword evidence="4 6" id="KW-0802">TPR repeat</keyword>
<keyword evidence="11" id="KW-1185">Reference proteome</keyword>